<dbReference type="EMBL" id="KZ819401">
    <property type="protein sequence ID" value="PWN40994.1"/>
    <property type="molecule type" value="Genomic_DNA"/>
</dbReference>
<evidence type="ECO:0000313" key="1">
    <source>
        <dbReference type="EMBL" id="PWN40994.1"/>
    </source>
</evidence>
<dbReference type="InParanoid" id="A0A316VUR4"/>
<organism evidence="1 2">
    <name type="scientific">Ceraceosorus guamensis</name>
    <dbReference type="NCBI Taxonomy" id="1522189"/>
    <lineage>
        <taxon>Eukaryota</taxon>
        <taxon>Fungi</taxon>
        <taxon>Dikarya</taxon>
        <taxon>Basidiomycota</taxon>
        <taxon>Ustilaginomycotina</taxon>
        <taxon>Exobasidiomycetes</taxon>
        <taxon>Ceraceosorales</taxon>
        <taxon>Ceraceosoraceae</taxon>
        <taxon>Ceraceosorus</taxon>
    </lineage>
</organism>
<proteinExistence type="predicted"/>
<keyword evidence="2" id="KW-1185">Reference proteome</keyword>
<sequence length="64" mass="6921">MEQDKLSAIHLLAHCLLPRSPDEETVNAQILPLLDSFKDARALSNHLEVGRGRGSINASAALLC</sequence>
<dbReference type="GeneID" id="37036258"/>
<gene>
    <name evidence="1" type="ORF">IE81DRAFT_324991</name>
</gene>
<dbReference type="RefSeq" id="XP_025368154.1">
    <property type="nucleotide sequence ID" value="XM_025514388.1"/>
</dbReference>
<evidence type="ECO:0000313" key="2">
    <source>
        <dbReference type="Proteomes" id="UP000245783"/>
    </source>
</evidence>
<accession>A0A316VUR4</accession>
<name>A0A316VUR4_9BASI</name>
<protein>
    <submittedName>
        <fullName evidence="1">Uncharacterized protein</fullName>
    </submittedName>
</protein>
<dbReference type="AlphaFoldDB" id="A0A316VUR4"/>
<reference evidence="1 2" key="1">
    <citation type="journal article" date="2018" name="Mol. Biol. Evol.">
        <title>Broad Genomic Sampling Reveals a Smut Pathogenic Ancestry of the Fungal Clade Ustilaginomycotina.</title>
        <authorList>
            <person name="Kijpornyongpan T."/>
            <person name="Mondo S.J."/>
            <person name="Barry K."/>
            <person name="Sandor L."/>
            <person name="Lee J."/>
            <person name="Lipzen A."/>
            <person name="Pangilinan J."/>
            <person name="LaButti K."/>
            <person name="Hainaut M."/>
            <person name="Henrissat B."/>
            <person name="Grigoriev I.V."/>
            <person name="Spatafora J.W."/>
            <person name="Aime M.C."/>
        </authorList>
    </citation>
    <scope>NUCLEOTIDE SEQUENCE [LARGE SCALE GENOMIC DNA]</scope>
    <source>
        <strain evidence="1 2">MCA 4658</strain>
    </source>
</reference>
<dbReference type="Proteomes" id="UP000245783">
    <property type="component" value="Unassembled WGS sequence"/>
</dbReference>